<keyword evidence="5" id="KW-0472">Membrane</keyword>
<evidence type="ECO:0000313" key="7">
    <source>
        <dbReference type="EMBL" id="GAA3013979.1"/>
    </source>
</evidence>
<evidence type="ECO:0000256" key="1">
    <source>
        <dbReference type="ARBA" id="ARBA00022679"/>
    </source>
</evidence>
<keyword evidence="2" id="KW-0418">Kinase</keyword>
<dbReference type="PANTHER" id="PTHR24421">
    <property type="entry name" value="NITRATE/NITRITE SENSOR PROTEIN NARX-RELATED"/>
    <property type="match status" value="1"/>
</dbReference>
<evidence type="ECO:0000313" key="8">
    <source>
        <dbReference type="Proteomes" id="UP001499930"/>
    </source>
</evidence>
<dbReference type="InterPro" id="IPR050482">
    <property type="entry name" value="Sensor_HK_TwoCompSys"/>
</dbReference>
<evidence type="ECO:0000256" key="3">
    <source>
        <dbReference type="ARBA" id="ARBA00023012"/>
    </source>
</evidence>
<feature type="transmembrane region" description="Helical" evidence="5">
    <location>
        <begin position="80"/>
        <end position="101"/>
    </location>
</feature>
<evidence type="ECO:0000256" key="2">
    <source>
        <dbReference type="ARBA" id="ARBA00022777"/>
    </source>
</evidence>
<dbReference type="Gene3D" id="3.30.565.10">
    <property type="entry name" value="Histidine kinase-like ATPase, C-terminal domain"/>
    <property type="match status" value="1"/>
</dbReference>
<keyword evidence="1" id="KW-0808">Transferase</keyword>
<dbReference type="PANTHER" id="PTHR24421:SF63">
    <property type="entry name" value="SENSOR HISTIDINE KINASE DESK"/>
    <property type="match status" value="1"/>
</dbReference>
<dbReference type="Proteomes" id="UP001499930">
    <property type="component" value="Unassembled WGS sequence"/>
</dbReference>
<keyword evidence="8" id="KW-1185">Reference proteome</keyword>
<accession>A0ABP6KJF1</accession>
<dbReference type="InterPro" id="IPR036890">
    <property type="entry name" value="HATPase_C_sf"/>
</dbReference>
<keyword evidence="5" id="KW-0812">Transmembrane</keyword>
<feature type="compositionally biased region" description="Basic residues" evidence="4">
    <location>
        <begin position="17"/>
        <end position="27"/>
    </location>
</feature>
<dbReference type="EMBL" id="BAAAWD010000010">
    <property type="protein sequence ID" value="GAA3013979.1"/>
    <property type="molecule type" value="Genomic_DNA"/>
</dbReference>
<evidence type="ECO:0000259" key="6">
    <source>
        <dbReference type="Pfam" id="PF07730"/>
    </source>
</evidence>
<reference evidence="8" key="1">
    <citation type="journal article" date="2019" name="Int. J. Syst. Evol. Microbiol.">
        <title>The Global Catalogue of Microorganisms (GCM) 10K type strain sequencing project: providing services to taxonomists for standard genome sequencing and annotation.</title>
        <authorList>
            <consortium name="The Broad Institute Genomics Platform"/>
            <consortium name="The Broad Institute Genome Sequencing Center for Infectious Disease"/>
            <person name="Wu L."/>
            <person name="Ma J."/>
        </authorList>
    </citation>
    <scope>NUCLEOTIDE SEQUENCE [LARGE SCALE GENOMIC DNA]</scope>
    <source>
        <strain evidence="8">JCM 3106</strain>
    </source>
</reference>
<feature type="transmembrane region" description="Helical" evidence="5">
    <location>
        <begin position="152"/>
        <end position="172"/>
    </location>
</feature>
<comment type="caution">
    <text evidence="7">The sequence shown here is derived from an EMBL/GenBank/DDBJ whole genome shotgun (WGS) entry which is preliminary data.</text>
</comment>
<proteinExistence type="predicted"/>
<dbReference type="InterPro" id="IPR011712">
    <property type="entry name" value="Sig_transdc_His_kin_sub3_dim/P"/>
</dbReference>
<name>A0ABP6KJF1_9ACTN</name>
<keyword evidence="3" id="KW-0902">Two-component regulatory system</keyword>
<feature type="domain" description="Signal transduction histidine kinase subgroup 3 dimerisation and phosphoacceptor" evidence="6">
    <location>
        <begin position="227"/>
        <end position="290"/>
    </location>
</feature>
<feature type="transmembrane region" description="Helical" evidence="5">
    <location>
        <begin position="113"/>
        <end position="140"/>
    </location>
</feature>
<organism evidence="7 8">
    <name type="scientific">Streptosporangium longisporum</name>
    <dbReference type="NCBI Taxonomy" id="46187"/>
    <lineage>
        <taxon>Bacteria</taxon>
        <taxon>Bacillati</taxon>
        <taxon>Actinomycetota</taxon>
        <taxon>Actinomycetes</taxon>
        <taxon>Streptosporangiales</taxon>
        <taxon>Streptosporangiaceae</taxon>
        <taxon>Streptosporangium</taxon>
    </lineage>
</organism>
<keyword evidence="5" id="KW-1133">Transmembrane helix</keyword>
<dbReference type="RefSeq" id="WP_413224838.1">
    <property type="nucleotide sequence ID" value="NZ_BAAAWD010000010.1"/>
</dbReference>
<dbReference type="Gene3D" id="1.20.5.1930">
    <property type="match status" value="1"/>
</dbReference>
<feature type="transmembrane region" description="Helical" evidence="5">
    <location>
        <begin position="56"/>
        <end position="74"/>
    </location>
</feature>
<feature type="transmembrane region" description="Helical" evidence="5">
    <location>
        <begin position="179"/>
        <end position="200"/>
    </location>
</feature>
<gene>
    <name evidence="7" type="ORF">GCM10017559_41560</name>
</gene>
<feature type="region of interest" description="Disordered" evidence="4">
    <location>
        <begin position="1"/>
        <end position="48"/>
    </location>
</feature>
<evidence type="ECO:0000256" key="5">
    <source>
        <dbReference type="SAM" id="Phobius"/>
    </source>
</evidence>
<protein>
    <recommendedName>
        <fullName evidence="6">Signal transduction histidine kinase subgroup 3 dimerisation and phosphoacceptor domain-containing protein</fullName>
    </recommendedName>
</protein>
<evidence type="ECO:0000256" key="4">
    <source>
        <dbReference type="SAM" id="MobiDB-lite"/>
    </source>
</evidence>
<sequence length="413" mass="44426">MAGADGRGPGRDERSGRGRRPARRLGGRVRAAGPDRPGTRTVPEPAGTTRGRLRRLNLVMFLPLLTVVGLLLVAMDARTWWQALVLGLGVAAALVFFVRWAARDTSRVAIPCLAVTAAVWALGALVMGTGTAFYGILIVGSLAVPRLPRHRGLAVIGLVFYVAAVGAARLLVTREDVPGVLIAYVILPAGVTAVVIGLMFPNQRFYGLVAELEEAREREAELAVVRERMRFASDLHDIQGHTLHVVKLKIALARKLVHSDAERVEQELREVHALVGDTIARTKELAYAQRRLNLSAELENAKNLFEAAGIRVRVDREAEVDPHVGELLGQVLRETTTNILRHAQAGQVRITLTGTGITIVNDGAREAPPPELRGLATLGERVAGNGGELTVEQKDGRFLTAAAFPHGRSGAAL</sequence>
<dbReference type="Pfam" id="PF07730">
    <property type="entry name" value="HisKA_3"/>
    <property type="match status" value="1"/>
</dbReference>